<accession>A0ABU5E155</accession>
<evidence type="ECO:0000313" key="3">
    <source>
        <dbReference type="Proteomes" id="UP001271769"/>
    </source>
</evidence>
<reference evidence="2 3" key="1">
    <citation type="journal article" date="2013" name="Antonie Van Leeuwenhoek">
        <title>Dongia rigui sp. nov., isolated from freshwater of a large wetland in Korea.</title>
        <authorList>
            <person name="Baik K.S."/>
            <person name="Hwang Y.M."/>
            <person name="Choi J.S."/>
            <person name="Kwon J."/>
            <person name="Seong C.N."/>
        </authorList>
    </citation>
    <scope>NUCLEOTIDE SEQUENCE [LARGE SCALE GENOMIC DNA]</scope>
    <source>
        <strain evidence="2 3">04SU4-P</strain>
    </source>
</reference>
<keyword evidence="2" id="KW-0645">Protease</keyword>
<dbReference type="CDD" id="cd05483">
    <property type="entry name" value="retropepsin_like_bacteria"/>
    <property type="match status" value="1"/>
</dbReference>
<keyword evidence="1" id="KW-1133">Transmembrane helix</keyword>
<dbReference type="EMBL" id="JAXCLX010000002">
    <property type="protein sequence ID" value="MDY0872959.1"/>
    <property type="molecule type" value="Genomic_DNA"/>
</dbReference>
<dbReference type="SUPFAM" id="SSF50630">
    <property type="entry name" value="Acid proteases"/>
    <property type="match status" value="1"/>
</dbReference>
<dbReference type="NCBIfam" id="TIGR02281">
    <property type="entry name" value="clan_AA_DTGA"/>
    <property type="match status" value="1"/>
</dbReference>
<dbReference type="RefSeq" id="WP_320501429.1">
    <property type="nucleotide sequence ID" value="NZ_JAXCLX010000002.1"/>
</dbReference>
<name>A0ABU5E155_9PROT</name>
<dbReference type="Gene3D" id="2.40.70.10">
    <property type="entry name" value="Acid Proteases"/>
    <property type="match status" value="1"/>
</dbReference>
<keyword evidence="1" id="KW-0472">Membrane</keyword>
<evidence type="ECO:0000313" key="2">
    <source>
        <dbReference type="EMBL" id="MDY0872959.1"/>
    </source>
</evidence>
<protein>
    <submittedName>
        <fullName evidence="2">TIGR02281 family clan AA aspartic protease</fullName>
        <ecNumber evidence="2">3.4.23.-</ecNumber>
    </submittedName>
</protein>
<feature type="transmembrane region" description="Helical" evidence="1">
    <location>
        <begin position="39"/>
        <end position="59"/>
    </location>
</feature>
<gene>
    <name evidence="2" type="ORF">SMD31_13535</name>
</gene>
<dbReference type="Proteomes" id="UP001271769">
    <property type="component" value="Unassembled WGS sequence"/>
</dbReference>
<feature type="transmembrane region" description="Helical" evidence="1">
    <location>
        <begin position="65"/>
        <end position="84"/>
    </location>
</feature>
<dbReference type="InterPro" id="IPR001969">
    <property type="entry name" value="Aspartic_peptidase_AS"/>
</dbReference>
<dbReference type="GO" id="GO:0006508">
    <property type="term" value="P:proteolysis"/>
    <property type="evidence" value="ECO:0007669"/>
    <property type="project" value="UniProtKB-KW"/>
</dbReference>
<dbReference type="GO" id="GO:0008233">
    <property type="term" value="F:peptidase activity"/>
    <property type="evidence" value="ECO:0007669"/>
    <property type="project" value="UniProtKB-KW"/>
</dbReference>
<sequence>MRGGRYIGLFGVVALAIGAFLLYRTSPDALADADNRLRVIYLACLLAAGGGGLWLRLRVDTSRTVAQFGIWVAIFCGLILLYSFRNDFGALGTRLSGELMPRDGRAEGDQMMSYPLAENGHFQVHAEADGTPLDFMIDSGATNVVLTPAAARRLGYDLDALQFDKMAQTANGYVRGATIMIGEFKVGNIVMHDLPATVNSVDMSSSLLGMDFLKRLKSWRVEGERITLEQ</sequence>
<keyword evidence="1" id="KW-0812">Transmembrane</keyword>
<dbReference type="Pfam" id="PF13975">
    <property type="entry name" value="gag-asp_proteas"/>
    <property type="match status" value="1"/>
</dbReference>
<dbReference type="InterPro" id="IPR034122">
    <property type="entry name" value="Retropepsin-like_bacterial"/>
</dbReference>
<keyword evidence="2" id="KW-0378">Hydrolase</keyword>
<dbReference type="PROSITE" id="PS00141">
    <property type="entry name" value="ASP_PROTEASE"/>
    <property type="match status" value="1"/>
</dbReference>
<evidence type="ECO:0000256" key="1">
    <source>
        <dbReference type="SAM" id="Phobius"/>
    </source>
</evidence>
<keyword evidence="3" id="KW-1185">Reference proteome</keyword>
<feature type="transmembrane region" description="Helical" evidence="1">
    <location>
        <begin position="6"/>
        <end position="23"/>
    </location>
</feature>
<dbReference type="InterPro" id="IPR011969">
    <property type="entry name" value="Clan_AA_Asp_peptidase_C"/>
</dbReference>
<comment type="caution">
    <text evidence="2">The sequence shown here is derived from an EMBL/GenBank/DDBJ whole genome shotgun (WGS) entry which is preliminary data.</text>
</comment>
<dbReference type="EC" id="3.4.23.-" evidence="2"/>
<organism evidence="2 3">
    <name type="scientific">Dongia rigui</name>
    <dbReference type="NCBI Taxonomy" id="940149"/>
    <lineage>
        <taxon>Bacteria</taxon>
        <taxon>Pseudomonadati</taxon>
        <taxon>Pseudomonadota</taxon>
        <taxon>Alphaproteobacteria</taxon>
        <taxon>Rhodospirillales</taxon>
        <taxon>Dongiaceae</taxon>
        <taxon>Dongia</taxon>
    </lineage>
</organism>
<proteinExistence type="predicted"/>
<dbReference type="InterPro" id="IPR021109">
    <property type="entry name" value="Peptidase_aspartic_dom_sf"/>
</dbReference>